<feature type="region of interest" description="Disordered" evidence="1">
    <location>
        <begin position="1"/>
        <end position="52"/>
    </location>
</feature>
<feature type="transmembrane region" description="Helical" evidence="2">
    <location>
        <begin position="640"/>
        <end position="661"/>
    </location>
</feature>
<sequence length="667" mass="72187">MALGAGNANAGSAAGKSAAAASKPAVPPSQPHSKSRCSHTSHPTQPAPFCPQDSHWFNKKALTLPFHKRALPPLPPPMQPVHPLSAAICRTLSARASKSNASASTEKCQKSDYIDSDCSKRHASKGRQVALKVAQRAASLTRLLSSRKPASAQSLDSSRQPSAFPSYSAIVPPRRAYSYGTSPATNSIGHTLLLMNSADYAHDYADISANDDRFLEPASAAIASTVNSNRKQLAKGHSRLGQAFPDLLATEPHALRDFVCSLDHAGVRWYGRIYVCSTHLCFTGVGISLTGSGSRRANTTTINSEPVSLGSPIASSSNLSLASTPYTKYTKTPVSLEQTHQPSFARLEHKNASAKRLSLGANSLPSRSPTKLTLSAEEMWSLQQPKNGYFHSSSGPGDYAAGGSNKKPWRRMAIKLPLSDITRVSKELTMGVWPNAMTVATNHRQYIFTNFLRREKAYQCLFDAWTTIKEANAATINLQISTPSKKRPQLPLPSLMAGLDTTRDSSEQQPTEGTHTLPFSKPAVATYLSSGEVIGKLPQYSASTRRRNQQHMHKNPFDSRSNTRDAVACHAAQQAAGNGDQQSINETTLQPIAVSVSCESSSQQRVSQPQTNLQLANNNNHNHHRPLWQRLDPVMLVGQLIGIVSQSTLFILLSLVLFCLLSSITFL</sequence>
<feature type="compositionally biased region" description="Low complexity" evidence="1">
    <location>
        <begin position="1"/>
        <end position="24"/>
    </location>
</feature>
<accession>A0A9W8L0U9</accession>
<dbReference type="OrthoDB" id="2162691at2759"/>
<dbReference type="GO" id="GO:0032366">
    <property type="term" value="P:intracellular sterol transport"/>
    <property type="evidence" value="ECO:0007669"/>
    <property type="project" value="TreeGrafter"/>
</dbReference>
<dbReference type="EMBL" id="JANBTW010000005">
    <property type="protein sequence ID" value="KAJ2680476.1"/>
    <property type="molecule type" value="Genomic_DNA"/>
</dbReference>
<dbReference type="Proteomes" id="UP001151518">
    <property type="component" value="Unassembled WGS sequence"/>
</dbReference>
<dbReference type="PANTHER" id="PTHR23319:SF4">
    <property type="entry name" value="GRAM DOMAIN CONTAINING 1B, ISOFORM E"/>
    <property type="match status" value="1"/>
</dbReference>
<dbReference type="GO" id="GO:0120015">
    <property type="term" value="F:sterol transfer activity"/>
    <property type="evidence" value="ECO:0007669"/>
    <property type="project" value="TreeGrafter"/>
</dbReference>
<keyword evidence="2" id="KW-0812">Transmembrane</keyword>
<feature type="region of interest" description="Disordered" evidence="1">
    <location>
        <begin position="144"/>
        <end position="167"/>
    </location>
</feature>
<evidence type="ECO:0000313" key="4">
    <source>
        <dbReference type="Proteomes" id="UP001151518"/>
    </source>
</evidence>
<proteinExistence type="predicted"/>
<keyword evidence="2" id="KW-0472">Membrane</keyword>
<dbReference type="GO" id="GO:0005789">
    <property type="term" value="C:endoplasmic reticulum membrane"/>
    <property type="evidence" value="ECO:0007669"/>
    <property type="project" value="TreeGrafter"/>
</dbReference>
<dbReference type="Gene3D" id="2.30.29.30">
    <property type="entry name" value="Pleckstrin-homology domain (PH domain)/Phosphotyrosine-binding domain (PTB)"/>
    <property type="match status" value="1"/>
</dbReference>
<protein>
    <recommendedName>
        <fullName evidence="5">GRAM domain-containing protein</fullName>
    </recommendedName>
</protein>
<dbReference type="PANTHER" id="PTHR23319">
    <property type="entry name" value="GRAM DOMAIN CONTAINING 1B, ISOFORM E"/>
    <property type="match status" value="1"/>
</dbReference>
<feature type="region of interest" description="Disordered" evidence="1">
    <location>
        <begin position="542"/>
        <end position="561"/>
    </location>
</feature>
<evidence type="ECO:0000313" key="3">
    <source>
        <dbReference type="EMBL" id="KAJ2680476.1"/>
    </source>
</evidence>
<gene>
    <name evidence="3" type="ORF">GGI25_000768</name>
</gene>
<dbReference type="GO" id="GO:0032934">
    <property type="term" value="F:sterol binding"/>
    <property type="evidence" value="ECO:0007669"/>
    <property type="project" value="TreeGrafter"/>
</dbReference>
<evidence type="ECO:0008006" key="5">
    <source>
        <dbReference type="Google" id="ProtNLM"/>
    </source>
</evidence>
<organism evidence="3 4">
    <name type="scientific">Coemansia spiralis</name>
    <dbReference type="NCBI Taxonomy" id="417178"/>
    <lineage>
        <taxon>Eukaryota</taxon>
        <taxon>Fungi</taxon>
        <taxon>Fungi incertae sedis</taxon>
        <taxon>Zoopagomycota</taxon>
        <taxon>Kickxellomycotina</taxon>
        <taxon>Kickxellomycetes</taxon>
        <taxon>Kickxellales</taxon>
        <taxon>Kickxellaceae</taxon>
        <taxon>Coemansia</taxon>
    </lineage>
</organism>
<dbReference type="GO" id="GO:0140268">
    <property type="term" value="C:endoplasmic reticulum-plasma membrane contact site"/>
    <property type="evidence" value="ECO:0007669"/>
    <property type="project" value="TreeGrafter"/>
</dbReference>
<dbReference type="GO" id="GO:0005886">
    <property type="term" value="C:plasma membrane"/>
    <property type="evidence" value="ECO:0007669"/>
    <property type="project" value="TreeGrafter"/>
</dbReference>
<evidence type="ECO:0000256" key="1">
    <source>
        <dbReference type="SAM" id="MobiDB-lite"/>
    </source>
</evidence>
<feature type="region of interest" description="Disordered" evidence="1">
    <location>
        <begin position="484"/>
        <end position="518"/>
    </location>
</feature>
<reference evidence="3" key="1">
    <citation type="submission" date="2022-07" db="EMBL/GenBank/DDBJ databases">
        <title>Phylogenomic reconstructions and comparative analyses of Kickxellomycotina fungi.</title>
        <authorList>
            <person name="Reynolds N.K."/>
            <person name="Stajich J.E."/>
            <person name="Barry K."/>
            <person name="Grigoriev I.V."/>
            <person name="Crous P."/>
            <person name="Smith M.E."/>
        </authorList>
    </citation>
    <scope>NUCLEOTIDE SEQUENCE</scope>
    <source>
        <strain evidence="3">NRRL 3115</strain>
    </source>
</reference>
<evidence type="ECO:0000256" key="2">
    <source>
        <dbReference type="SAM" id="Phobius"/>
    </source>
</evidence>
<dbReference type="InterPro" id="IPR011993">
    <property type="entry name" value="PH-like_dom_sf"/>
</dbReference>
<dbReference type="AlphaFoldDB" id="A0A9W8L0U9"/>
<keyword evidence="2" id="KW-1133">Transmembrane helix</keyword>
<feature type="compositionally biased region" description="Basic residues" evidence="1">
    <location>
        <begin position="544"/>
        <end position="554"/>
    </location>
</feature>
<feature type="compositionally biased region" description="Polar residues" evidence="1">
    <location>
        <begin position="151"/>
        <end position="165"/>
    </location>
</feature>
<comment type="caution">
    <text evidence="3">The sequence shown here is derived from an EMBL/GenBank/DDBJ whole genome shotgun (WGS) entry which is preliminary data.</text>
</comment>
<dbReference type="InterPro" id="IPR051482">
    <property type="entry name" value="Cholesterol_transport"/>
</dbReference>
<name>A0A9W8L0U9_9FUNG</name>